<accession>A2G5E2</accession>
<evidence type="ECO:0000256" key="8">
    <source>
        <dbReference type="ARBA" id="ARBA00075811"/>
    </source>
</evidence>
<evidence type="ECO:0000256" key="1">
    <source>
        <dbReference type="ARBA" id="ARBA00004245"/>
    </source>
</evidence>
<evidence type="ECO:0000313" key="12">
    <source>
        <dbReference type="EMBL" id="EAX87624.1"/>
    </source>
</evidence>
<evidence type="ECO:0000313" key="13">
    <source>
        <dbReference type="Proteomes" id="UP000001542"/>
    </source>
</evidence>
<comment type="subunit">
    <text evidence="6">Interacts with GNA12, GNA13, RND1, RND2 and RND3.</text>
</comment>
<evidence type="ECO:0000259" key="11">
    <source>
        <dbReference type="PROSITE" id="PS51399"/>
    </source>
</evidence>
<dbReference type="PROSITE" id="PS51399">
    <property type="entry name" value="SEP"/>
    <property type="match status" value="1"/>
</dbReference>
<comment type="subcellular location">
    <subcellularLocation>
        <location evidence="1">Cytoplasm</location>
        <location evidence="1">Cytoskeleton</location>
    </subcellularLocation>
</comment>
<dbReference type="OrthoDB" id="25887at2759"/>
<dbReference type="KEGG" id="tva:4745276"/>
<keyword evidence="3" id="KW-0175">Coiled coil</keyword>
<dbReference type="GO" id="GO:0043130">
    <property type="term" value="F:ubiquitin binding"/>
    <property type="evidence" value="ECO:0000318"/>
    <property type="project" value="GO_Central"/>
</dbReference>
<comment type="function">
    <text evidence="5">May be involved in the reorganization of actin cytoskeleton mediated by RND1, RND2 and RND3. Promotes RHOA activation mediated by GNA12 and GNA13.</text>
</comment>
<proteinExistence type="predicted"/>
<organism evidence="12 13">
    <name type="scientific">Trichomonas vaginalis (strain ATCC PRA-98 / G3)</name>
    <dbReference type="NCBI Taxonomy" id="412133"/>
    <lineage>
        <taxon>Eukaryota</taxon>
        <taxon>Metamonada</taxon>
        <taxon>Parabasalia</taxon>
        <taxon>Trichomonadida</taxon>
        <taxon>Trichomonadidae</taxon>
        <taxon>Trichomonas</taxon>
    </lineage>
</organism>
<dbReference type="eggNOG" id="KOG2086">
    <property type="taxonomic scope" value="Eukaryota"/>
</dbReference>
<evidence type="ECO:0000256" key="3">
    <source>
        <dbReference type="ARBA" id="ARBA00023054"/>
    </source>
</evidence>
<dbReference type="PANTHER" id="PTHR23333:SF4">
    <property type="entry name" value="UBX DOMAIN-CONTAINING PROTEIN 11"/>
    <property type="match status" value="1"/>
</dbReference>
<dbReference type="GO" id="GO:0005856">
    <property type="term" value="C:cytoskeleton"/>
    <property type="evidence" value="ECO:0007669"/>
    <property type="project" value="UniProtKB-SubCell"/>
</dbReference>
<dbReference type="PANTHER" id="PTHR23333">
    <property type="entry name" value="UBX DOMAIN CONTAINING PROTEIN"/>
    <property type="match status" value="1"/>
</dbReference>
<evidence type="ECO:0000256" key="9">
    <source>
        <dbReference type="ARBA" id="ARBA00081109"/>
    </source>
</evidence>
<evidence type="ECO:0000256" key="5">
    <source>
        <dbReference type="ARBA" id="ARBA00059434"/>
    </source>
</evidence>
<feature type="region of interest" description="Disordered" evidence="10">
    <location>
        <begin position="1"/>
        <end position="23"/>
    </location>
</feature>
<dbReference type="VEuPathDB" id="TrichDB:TVAGG3_0086060"/>
<evidence type="ECO:0000256" key="10">
    <source>
        <dbReference type="SAM" id="MobiDB-lite"/>
    </source>
</evidence>
<evidence type="ECO:0000256" key="4">
    <source>
        <dbReference type="ARBA" id="ARBA00023212"/>
    </source>
</evidence>
<dbReference type="VEuPathDB" id="TrichDB:TVAG_313270"/>
<dbReference type="InParanoid" id="A2G5E2"/>
<protein>
    <recommendedName>
        <fullName evidence="7">UBX domain-containing protein 11</fullName>
    </recommendedName>
    <alternativeName>
        <fullName evidence="9">Socius</fullName>
    </alternativeName>
    <alternativeName>
        <fullName evidence="8">UBX domain-containing protein 5</fullName>
    </alternativeName>
</protein>
<reference evidence="12" key="1">
    <citation type="submission" date="2006-10" db="EMBL/GenBank/DDBJ databases">
        <authorList>
            <person name="Amadeo P."/>
            <person name="Zhao Q."/>
            <person name="Wortman J."/>
            <person name="Fraser-Liggett C."/>
            <person name="Carlton J."/>
        </authorList>
    </citation>
    <scope>NUCLEOTIDE SEQUENCE</scope>
    <source>
        <strain evidence="12">G3</strain>
    </source>
</reference>
<dbReference type="Proteomes" id="UP000001542">
    <property type="component" value="Unassembled WGS sequence"/>
</dbReference>
<dbReference type="RefSeq" id="XP_001300554.1">
    <property type="nucleotide sequence ID" value="XM_001300553.1"/>
</dbReference>
<dbReference type="Pfam" id="PF08059">
    <property type="entry name" value="SEP"/>
    <property type="match status" value="1"/>
</dbReference>
<dbReference type="SUPFAM" id="SSF102848">
    <property type="entry name" value="NSFL1 (p97 ATPase) cofactor p47, SEP domain"/>
    <property type="match status" value="1"/>
</dbReference>
<dbReference type="FunFam" id="3.30.420.210:FF:000003">
    <property type="entry name" value="UBX domain protein 11"/>
    <property type="match status" value="1"/>
</dbReference>
<dbReference type="Gene3D" id="3.30.420.210">
    <property type="entry name" value="SEP domain"/>
    <property type="match status" value="1"/>
</dbReference>
<keyword evidence="4" id="KW-0206">Cytoskeleton</keyword>
<evidence type="ECO:0000256" key="2">
    <source>
        <dbReference type="ARBA" id="ARBA00022490"/>
    </source>
</evidence>
<evidence type="ECO:0000256" key="7">
    <source>
        <dbReference type="ARBA" id="ARBA00073759"/>
    </source>
</evidence>
<dbReference type="InterPro" id="IPR036241">
    <property type="entry name" value="NSFL1C_SEP_dom_sf"/>
</dbReference>
<dbReference type="GO" id="GO:0043161">
    <property type="term" value="P:proteasome-mediated ubiquitin-dependent protein catabolic process"/>
    <property type="evidence" value="ECO:0000318"/>
    <property type="project" value="GO_Central"/>
</dbReference>
<keyword evidence="2" id="KW-0963">Cytoplasm</keyword>
<name>A2G5E2_TRIV3</name>
<dbReference type="VEuPathDB" id="TrichDB:TVAGG3_0089350"/>
<keyword evidence="13" id="KW-1185">Reference proteome</keyword>
<dbReference type="EMBL" id="DS114421">
    <property type="protein sequence ID" value="EAX87624.1"/>
    <property type="molecule type" value="Genomic_DNA"/>
</dbReference>
<reference evidence="12" key="2">
    <citation type="journal article" date="2007" name="Science">
        <title>Draft genome sequence of the sexually transmitted pathogen Trichomonas vaginalis.</title>
        <authorList>
            <person name="Carlton J.M."/>
            <person name="Hirt R.P."/>
            <person name="Silva J.C."/>
            <person name="Delcher A.L."/>
            <person name="Schatz M."/>
            <person name="Zhao Q."/>
            <person name="Wortman J.R."/>
            <person name="Bidwell S.L."/>
            <person name="Alsmark U.C.M."/>
            <person name="Besteiro S."/>
            <person name="Sicheritz-Ponten T."/>
            <person name="Noel C.J."/>
            <person name="Dacks J.B."/>
            <person name="Foster P.G."/>
            <person name="Simillion C."/>
            <person name="Van de Peer Y."/>
            <person name="Miranda-Saavedra D."/>
            <person name="Barton G.J."/>
            <person name="Westrop G.D."/>
            <person name="Mueller S."/>
            <person name="Dessi D."/>
            <person name="Fiori P.L."/>
            <person name="Ren Q."/>
            <person name="Paulsen I."/>
            <person name="Zhang H."/>
            <person name="Bastida-Corcuera F.D."/>
            <person name="Simoes-Barbosa A."/>
            <person name="Brown M.T."/>
            <person name="Hayes R.D."/>
            <person name="Mukherjee M."/>
            <person name="Okumura C.Y."/>
            <person name="Schneider R."/>
            <person name="Smith A.J."/>
            <person name="Vanacova S."/>
            <person name="Villalvazo M."/>
            <person name="Haas B.J."/>
            <person name="Pertea M."/>
            <person name="Feldblyum T.V."/>
            <person name="Utterback T.R."/>
            <person name="Shu C.L."/>
            <person name="Osoegawa K."/>
            <person name="de Jong P.J."/>
            <person name="Hrdy I."/>
            <person name="Horvathova L."/>
            <person name="Zubacova Z."/>
            <person name="Dolezal P."/>
            <person name="Malik S.B."/>
            <person name="Logsdon J.M. Jr."/>
            <person name="Henze K."/>
            <person name="Gupta A."/>
            <person name="Wang C.C."/>
            <person name="Dunne R.L."/>
            <person name="Upcroft J.A."/>
            <person name="Upcroft P."/>
            <person name="White O."/>
            <person name="Salzberg S.L."/>
            <person name="Tang P."/>
            <person name="Chiu C.-H."/>
            <person name="Lee Y.-S."/>
            <person name="Embley T.M."/>
            <person name="Coombs G.H."/>
            <person name="Mottram J.C."/>
            <person name="Tachezy J."/>
            <person name="Fraser-Liggett C.M."/>
            <person name="Johnson P.J."/>
        </authorList>
    </citation>
    <scope>NUCLEOTIDE SEQUENCE [LARGE SCALE GENOMIC DNA]</scope>
    <source>
        <strain evidence="12">G3</strain>
    </source>
</reference>
<gene>
    <name evidence="12" type="ORF">TVAG_313270</name>
</gene>
<dbReference type="AlphaFoldDB" id="A2G5E2"/>
<dbReference type="STRING" id="5722.A2G5E2"/>
<dbReference type="InterPro" id="IPR012989">
    <property type="entry name" value="SEP_domain"/>
</dbReference>
<evidence type="ECO:0000256" key="6">
    <source>
        <dbReference type="ARBA" id="ARBA00062345"/>
    </source>
</evidence>
<feature type="domain" description="SEP" evidence="11">
    <location>
        <begin position="129"/>
        <end position="194"/>
    </location>
</feature>
<sequence length="300" mass="34793">MHPKIHPTIPLIHPKPAAHPPKEDSAAHCAKLEKFVHKQSEEITNLQNQICEQREKNAAIQKRINEMKQFLEEYDLHWVGGPGPKERNFEHGLDDMELFMIRVKKLNEDAEAVKPKIKQDKNISKMQSDKPVLITLYNEHFTVNNGEERPYDETLSTQFFRDIYDGYYPEEFKDIYPDGFVMNIVDKRTINQFKGKARTIATPQPKNEEKKDPQYVLNPDGEYGVGDGKLHLRLPSGREILKSKPNMTMHEVRKFIVSTFNLKNFEVMDPFKNAPYDDNATLSSLKLYPKGIVNVQLSEK</sequence>